<organism evidence="1 2">
    <name type="scientific">Saccharopolyspora elongata</name>
    <dbReference type="NCBI Taxonomy" id="2530387"/>
    <lineage>
        <taxon>Bacteria</taxon>
        <taxon>Bacillati</taxon>
        <taxon>Actinomycetota</taxon>
        <taxon>Actinomycetes</taxon>
        <taxon>Pseudonocardiales</taxon>
        <taxon>Pseudonocardiaceae</taxon>
        <taxon>Saccharopolyspora</taxon>
    </lineage>
</organism>
<keyword evidence="2" id="KW-1185">Reference proteome</keyword>
<dbReference type="OrthoDB" id="108890at2"/>
<dbReference type="Proteomes" id="UP000294947">
    <property type="component" value="Unassembled WGS sequence"/>
</dbReference>
<accession>A0A4R4Z8L8</accession>
<evidence type="ECO:0000313" key="1">
    <source>
        <dbReference type="EMBL" id="TDD54296.1"/>
    </source>
</evidence>
<name>A0A4R4Z8L8_9PSEU</name>
<evidence type="ECO:0000313" key="2">
    <source>
        <dbReference type="Proteomes" id="UP000294947"/>
    </source>
</evidence>
<dbReference type="AlphaFoldDB" id="A0A4R4Z8L8"/>
<protein>
    <submittedName>
        <fullName evidence="1">DUF2236 domain-containing protein</fullName>
    </submittedName>
</protein>
<dbReference type="EMBL" id="SMKW01000006">
    <property type="protein sequence ID" value="TDD54296.1"/>
    <property type="molecule type" value="Genomic_DNA"/>
</dbReference>
<reference evidence="1 2" key="1">
    <citation type="submission" date="2019-03" db="EMBL/GenBank/DDBJ databases">
        <title>Draft genome sequences of novel Actinobacteria.</title>
        <authorList>
            <person name="Sahin N."/>
            <person name="Ay H."/>
            <person name="Saygin H."/>
        </authorList>
    </citation>
    <scope>NUCLEOTIDE SEQUENCE [LARGE SCALE GENOMIC DNA]</scope>
    <source>
        <strain evidence="1 2">7K502</strain>
    </source>
</reference>
<sequence>MRHRSTRSVLPIGTPLERQSVRDGCCSSPAVARIRTAAGATGGVYSARCRRTVPICIATNWRATPLAIRLWACARRRPWPVRRSGRHPAEVPGSRTEVREYFASMRPRMCVSEDAREIIDWLLKPTSSELRLLKPVFVLLARAAAATLPLYMRGLGGFNRSRVVDGAVAPVVRMASRVMTLRPLRRIGAAASPEAYALRVAAAFGPVPSRNTTVTIAEARRQLANEPGDGAT</sequence>
<gene>
    <name evidence="1" type="ORF">E1288_06775</name>
</gene>
<proteinExistence type="predicted"/>
<comment type="caution">
    <text evidence="1">The sequence shown here is derived from an EMBL/GenBank/DDBJ whole genome shotgun (WGS) entry which is preliminary data.</text>
</comment>